<feature type="region of interest" description="Disordered" evidence="3">
    <location>
        <begin position="125"/>
        <end position="147"/>
    </location>
</feature>
<protein>
    <recommendedName>
        <fullName evidence="4">CCHC-type domain-containing protein</fullName>
    </recommendedName>
</protein>
<evidence type="ECO:0000256" key="1">
    <source>
        <dbReference type="ARBA" id="ARBA00022664"/>
    </source>
</evidence>
<reference evidence="5 6" key="1">
    <citation type="submission" date="2014-11" db="EMBL/GenBank/DDBJ databases">
        <authorList>
            <person name="Wibberg Daniel"/>
        </authorList>
    </citation>
    <scope>NUCLEOTIDE SEQUENCE [LARGE SCALE GENOMIC DNA]</scope>
    <source>
        <strain evidence="5">Rhizoctonia solani AG1-IB 7/3/14</strain>
    </source>
</reference>
<keyword evidence="1" id="KW-0507">mRNA processing</keyword>
<dbReference type="InterPro" id="IPR036875">
    <property type="entry name" value="Znf_CCHC_sf"/>
</dbReference>
<dbReference type="InterPro" id="IPR001878">
    <property type="entry name" value="Znf_CCHC"/>
</dbReference>
<proteinExistence type="predicted"/>
<feature type="domain" description="CCHC-type" evidence="4">
    <location>
        <begin position="110"/>
        <end position="124"/>
    </location>
</feature>
<organism evidence="5 6">
    <name type="scientific">Thanatephorus cucumeris (strain AG1-IB / isolate 7/3/14)</name>
    <name type="common">Lettuce bottom rot fungus</name>
    <name type="synonym">Rhizoctonia solani</name>
    <dbReference type="NCBI Taxonomy" id="1108050"/>
    <lineage>
        <taxon>Eukaryota</taxon>
        <taxon>Fungi</taxon>
        <taxon>Dikarya</taxon>
        <taxon>Basidiomycota</taxon>
        <taxon>Agaricomycotina</taxon>
        <taxon>Agaricomycetes</taxon>
        <taxon>Cantharellales</taxon>
        <taxon>Ceratobasidiaceae</taxon>
        <taxon>Rhizoctonia</taxon>
        <taxon>Rhizoctonia solani AG-1</taxon>
    </lineage>
</organism>
<dbReference type="GO" id="GO:0008270">
    <property type="term" value="F:zinc ion binding"/>
    <property type="evidence" value="ECO:0007669"/>
    <property type="project" value="UniProtKB-KW"/>
</dbReference>
<dbReference type="STRING" id="1108050.A0A0B7FZQ3"/>
<dbReference type="SUPFAM" id="SSF57756">
    <property type="entry name" value="Retrovirus zinc finger-like domains"/>
    <property type="match status" value="1"/>
</dbReference>
<keyword evidence="2" id="KW-0479">Metal-binding</keyword>
<accession>A0A0B7FZQ3</accession>
<dbReference type="AlphaFoldDB" id="A0A0B7FZQ3"/>
<keyword evidence="2" id="KW-0863">Zinc-finger</keyword>
<evidence type="ECO:0000256" key="2">
    <source>
        <dbReference type="PROSITE-ProRule" id="PRU00047"/>
    </source>
</evidence>
<dbReference type="GO" id="GO:0006397">
    <property type="term" value="P:mRNA processing"/>
    <property type="evidence" value="ECO:0007669"/>
    <property type="project" value="UniProtKB-KW"/>
</dbReference>
<sequence>MSLDWNNAALQAQFYKGLHWHVKQQLAQKEDQPQDLEALISAAICIDNVRRKLEISPPPRKNCSKPAATTTATTSCTNNGIPCVDSERLKSDPNYVSEAERQHQRDEKLCIKCGKAGHRFAECRTGWKGPDKGKETAKVAEEQPEKE</sequence>
<keyword evidence="2" id="KW-0862">Zinc</keyword>
<evidence type="ECO:0000313" key="6">
    <source>
        <dbReference type="Proteomes" id="UP000059188"/>
    </source>
</evidence>
<name>A0A0B7FZQ3_THACB</name>
<dbReference type="Proteomes" id="UP000059188">
    <property type="component" value="Unassembled WGS sequence"/>
</dbReference>
<dbReference type="GO" id="GO:0003676">
    <property type="term" value="F:nucleic acid binding"/>
    <property type="evidence" value="ECO:0007669"/>
    <property type="project" value="InterPro"/>
</dbReference>
<dbReference type="PROSITE" id="PS50158">
    <property type="entry name" value="ZF_CCHC"/>
    <property type="match status" value="1"/>
</dbReference>
<evidence type="ECO:0000313" key="5">
    <source>
        <dbReference type="EMBL" id="CEL63431.1"/>
    </source>
</evidence>
<evidence type="ECO:0000256" key="3">
    <source>
        <dbReference type="SAM" id="MobiDB-lite"/>
    </source>
</evidence>
<evidence type="ECO:0000259" key="4">
    <source>
        <dbReference type="PROSITE" id="PS50158"/>
    </source>
</evidence>
<feature type="region of interest" description="Disordered" evidence="3">
    <location>
        <begin position="56"/>
        <end position="79"/>
    </location>
</feature>
<dbReference type="EMBL" id="LN679912">
    <property type="protein sequence ID" value="CEL63431.1"/>
    <property type="molecule type" value="Genomic_DNA"/>
</dbReference>
<gene>
    <name evidence="5" type="ORF">RSOLAG1IB_12661</name>
</gene>
<feature type="compositionally biased region" description="Basic and acidic residues" evidence="3">
    <location>
        <begin position="129"/>
        <end position="147"/>
    </location>
</feature>
<keyword evidence="6" id="KW-1185">Reference proteome</keyword>